<dbReference type="AlphaFoldDB" id="A0A511AZM8"/>
<gene>
    <name evidence="1" type="ORF">GWA01_14290</name>
</gene>
<name>A0A511AZM8_9PROT</name>
<sequence length="84" mass="9430">MKRLRGGVKVRFPAFIYIGAQNEMSGQGRKRRKCRQTFGGQEECALSIQKRVRVHICRDGLSPFGPGLISHPAPLGSVMWCDEQ</sequence>
<organism evidence="1 2">
    <name type="scientific">Gluconobacter wancherniae NBRC 103581</name>
    <dbReference type="NCBI Taxonomy" id="656744"/>
    <lineage>
        <taxon>Bacteria</taxon>
        <taxon>Pseudomonadati</taxon>
        <taxon>Pseudomonadota</taxon>
        <taxon>Alphaproteobacteria</taxon>
        <taxon>Acetobacterales</taxon>
        <taxon>Acetobacteraceae</taxon>
        <taxon>Gluconobacter</taxon>
    </lineage>
</organism>
<reference evidence="1 2" key="1">
    <citation type="submission" date="2019-07" db="EMBL/GenBank/DDBJ databases">
        <title>Whole genome shotgun sequence of Gluconobacter wancherniae NBRC 103581.</title>
        <authorList>
            <person name="Hosoyama A."/>
            <person name="Uohara A."/>
            <person name="Ohji S."/>
            <person name="Ichikawa N."/>
        </authorList>
    </citation>
    <scope>NUCLEOTIDE SEQUENCE [LARGE SCALE GENOMIC DNA]</scope>
    <source>
        <strain evidence="1 2">NBRC 103581</strain>
    </source>
</reference>
<dbReference type="Proteomes" id="UP000321230">
    <property type="component" value="Unassembled WGS sequence"/>
</dbReference>
<accession>A0A511AZM8</accession>
<protein>
    <submittedName>
        <fullName evidence="1">Uncharacterized protein</fullName>
    </submittedName>
</protein>
<proteinExistence type="predicted"/>
<evidence type="ECO:0000313" key="2">
    <source>
        <dbReference type="Proteomes" id="UP000321230"/>
    </source>
</evidence>
<dbReference type="EMBL" id="BJUZ01000002">
    <property type="protein sequence ID" value="GEK93659.1"/>
    <property type="molecule type" value="Genomic_DNA"/>
</dbReference>
<keyword evidence="2" id="KW-1185">Reference proteome</keyword>
<comment type="caution">
    <text evidence="1">The sequence shown here is derived from an EMBL/GenBank/DDBJ whole genome shotgun (WGS) entry which is preliminary data.</text>
</comment>
<evidence type="ECO:0000313" key="1">
    <source>
        <dbReference type="EMBL" id="GEK93659.1"/>
    </source>
</evidence>